<dbReference type="KEGG" id="hir:HETIRDRAFT_384640"/>
<reference evidence="1 2" key="1">
    <citation type="journal article" date="2012" name="New Phytol.">
        <title>Insight into trade-off between wood decay and parasitism from the genome of a fungal forest pathogen.</title>
        <authorList>
            <person name="Olson A."/>
            <person name="Aerts A."/>
            <person name="Asiegbu F."/>
            <person name="Belbahri L."/>
            <person name="Bouzid O."/>
            <person name="Broberg A."/>
            <person name="Canback B."/>
            <person name="Coutinho P.M."/>
            <person name="Cullen D."/>
            <person name="Dalman K."/>
            <person name="Deflorio G."/>
            <person name="van Diepen L.T."/>
            <person name="Dunand C."/>
            <person name="Duplessis S."/>
            <person name="Durling M."/>
            <person name="Gonthier P."/>
            <person name="Grimwood J."/>
            <person name="Fossdal C.G."/>
            <person name="Hansson D."/>
            <person name="Henrissat B."/>
            <person name="Hietala A."/>
            <person name="Himmelstrand K."/>
            <person name="Hoffmeister D."/>
            <person name="Hogberg N."/>
            <person name="James T.Y."/>
            <person name="Karlsson M."/>
            <person name="Kohler A."/>
            <person name="Kues U."/>
            <person name="Lee Y.H."/>
            <person name="Lin Y.C."/>
            <person name="Lind M."/>
            <person name="Lindquist E."/>
            <person name="Lombard V."/>
            <person name="Lucas S."/>
            <person name="Lunden K."/>
            <person name="Morin E."/>
            <person name="Murat C."/>
            <person name="Park J."/>
            <person name="Raffaello T."/>
            <person name="Rouze P."/>
            <person name="Salamov A."/>
            <person name="Schmutz J."/>
            <person name="Solheim H."/>
            <person name="Stahlberg J."/>
            <person name="Velez H."/>
            <person name="de Vries R.P."/>
            <person name="Wiebenga A."/>
            <person name="Woodward S."/>
            <person name="Yakovlev I."/>
            <person name="Garbelotto M."/>
            <person name="Martin F."/>
            <person name="Grigoriev I.V."/>
            <person name="Stenlid J."/>
        </authorList>
    </citation>
    <scope>NUCLEOTIDE SEQUENCE [LARGE SCALE GENOMIC DNA]</scope>
    <source>
        <strain evidence="1 2">TC 32-1</strain>
    </source>
</reference>
<proteinExistence type="predicted"/>
<sequence>MLSSASLLDRLGLFSRIARQHRKRDDRCDSHRGFTSLDHYWSLPQTSPSNDRWKPVRRASAIAI</sequence>
<evidence type="ECO:0000313" key="1">
    <source>
        <dbReference type="EMBL" id="ETW82231.1"/>
    </source>
</evidence>
<protein>
    <submittedName>
        <fullName evidence="1">Uncharacterized protein</fullName>
    </submittedName>
</protein>
<dbReference type="RefSeq" id="XP_009546772.1">
    <property type="nucleotide sequence ID" value="XM_009548477.1"/>
</dbReference>
<dbReference type="GeneID" id="20672210"/>
<organism evidence="1 2">
    <name type="scientific">Heterobasidion irregulare (strain TC 32-1)</name>
    <dbReference type="NCBI Taxonomy" id="747525"/>
    <lineage>
        <taxon>Eukaryota</taxon>
        <taxon>Fungi</taxon>
        <taxon>Dikarya</taxon>
        <taxon>Basidiomycota</taxon>
        <taxon>Agaricomycotina</taxon>
        <taxon>Agaricomycetes</taxon>
        <taxon>Russulales</taxon>
        <taxon>Bondarzewiaceae</taxon>
        <taxon>Heterobasidion</taxon>
        <taxon>Heterobasidion annosum species complex</taxon>
    </lineage>
</organism>
<dbReference type="AlphaFoldDB" id="W4KAY4"/>
<gene>
    <name evidence="1" type="ORF">HETIRDRAFT_384640</name>
</gene>
<dbReference type="Proteomes" id="UP000030671">
    <property type="component" value="Unassembled WGS sequence"/>
</dbReference>
<accession>W4KAY4</accession>
<dbReference type="InParanoid" id="W4KAY4"/>
<evidence type="ECO:0000313" key="2">
    <source>
        <dbReference type="Proteomes" id="UP000030671"/>
    </source>
</evidence>
<keyword evidence="2" id="KW-1185">Reference proteome</keyword>
<dbReference type="HOGENOM" id="CLU_2867918_0_0_1"/>
<name>W4KAY4_HETIT</name>
<dbReference type="EMBL" id="KI925458">
    <property type="protein sequence ID" value="ETW82231.1"/>
    <property type="molecule type" value="Genomic_DNA"/>
</dbReference>